<dbReference type="InterPro" id="IPR050397">
    <property type="entry name" value="Env_Response_Regulators"/>
</dbReference>
<dbReference type="PROSITE" id="PS50042">
    <property type="entry name" value="CNMP_BINDING_3"/>
    <property type="match status" value="1"/>
</dbReference>
<dbReference type="Gene3D" id="1.10.10.10">
    <property type="entry name" value="Winged helix-like DNA-binding domain superfamily/Winged helix DNA-binding domain"/>
    <property type="match status" value="1"/>
</dbReference>
<dbReference type="InterPro" id="IPR012318">
    <property type="entry name" value="HTH_CRP"/>
</dbReference>
<dbReference type="SMART" id="SM00419">
    <property type="entry name" value="HTH_CRP"/>
    <property type="match status" value="1"/>
</dbReference>
<sequence length="238" mass="26714">MAACRGCGCESCRNSYCASKVSLFQQLDEAGLEKISSLIVSRKIKRGETIFREGDLLSSLYIVNQGSVKAYTYNRDGKEQILYILAEGDFFGELSLLKEEAVEYRVTALEDTAFCVLAQEDFRRVLEDSPQVRDQVLAHAFDRIKSLEKLVQVLTSKDVDLRMAVLLTNLAEGFGVKELEGTAINMPLSREDMAAYLGLTRETVSRRLSALQAEGILLLEGGRRVIIRDMNRLKELME</sequence>
<evidence type="ECO:0000256" key="2">
    <source>
        <dbReference type="ARBA" id="ARBA00023125"/>
    </source>
</evidence>
<dbReference type="SUPFAM" id="SSF51206">
    <property type="entry name" value="cAMP-binding domain-like"/>
    <property type="match status" value="1"/>
</dbReference>
<name>A0ABU9VXC5_9CLOT</name>
<organism evidence="6 7">
    <name type="scientific">Anoxynatronum sibiricum</name>
    <dbReference type="NCBI Taxonomy" id="210623"/>
    <lineage>
        <taxon>Bacteria</taxon>
        <taxon>Bacillati</taxon>
        <taxon>Bacillota</taxon>
        <taxon>Clostridia</taxon>
        <taxon>Eubacteriales</taxon>
        <taxon>Clostridiaceae</taxon>
        <taxon>Anoxynatronum</taxon>
    </lineage>
</organism>
<protein>
    <submittedName>
        <fullName evidence="6">Crp/Fnr family transcriptional regulator</fullName>
    </submittedName>
</protein>
<keyword evidence="7" id="KW-1185">Reference proteome</keyword>
<dbReference type="InterPro" id="IPR019885">
    <property type="entry name" value="Tscrpt_reg_HTH_AsnC-type_CS"/>
</dbReference>
<evidence type="ECO:0000313" key="7">
    <source>
        <dbReference type="Proteomes" id="UP001407405"/>
    </source>
</evidence>
<dbReference type="InterPro" id="IPR036390">
    <property type="entry name" value="WH_DNA-bd_sf"/>
</dbReference>
<dbReference type="PANTHER" id="PTHR24567">
    <property type="entry name" value="CRP FAMILY TRANSCRIPTIONAL REGULATORY PROTEIN"/>
    <property type="match status" value="1"/>
</dbReference>
<dbReference type="CDD" id="cd00092">
    <property type="entry name" value="HTH_CRP"/>
    <property type="match status" value="1"/>
</dbReference>
<dbReference type="InterPro" id="IPR018335">
    <property type="entry name" value="Tscrpt_reg_HTH_Crp-type_CS"/>
</dbReference>
<dbReference type="PANTHER" id="PTHR24567:SF26">
    <property type="entry name" value="REGULATORY PROTEIN YEIL"/>
    <property type="match status" value="1"/>
</dbReference>
<accession>A0ABU9VXC5</accession>
<dbReference type="Pfam" id="PF13545">
    <property type="entry name" value="HTH_Crp_2"/>
    <property type="match status" value="1"/>
</dbReference>
<dbReference type="EMBL" id="JBCITM010000016">
    <property type="protein sequence ID" value="MEN1761500.1"/>
    <property type="molecule type" value="Genomic_DNA"/>
</dbReference>
<keyword evidence="2" id="KW-0238">DNA-binding</keyword>
<dbReference type="InterPro" id="IPR018490">
    <property type="entry name" value="cNMP-bd_dom_sf"/>
</dbReference>
<proteinExistence type="predicted"/>
<dbReference type="Proteomes" id="UP001407405">
    <property type="component" value="Unassembled WGS sequence"/>
</dbReference>
<dbReference type="Pfam" id="PF00027">
    <property type="entry name" value="cNMP_binding"/>
    <property type="match status" value="1"/>
</dbReference>
<keyword evidence="3" id="KW-0804">Transcription</keyword>
<comment type="caution">
    <text evidence="6">The sequence shown here is derived from an EMBL/GenBank/DDBJ whole genome shotgun (WGS) entry which is preliminary data.</text>
</comment>
<dbReference type="PROSITE" id="PS00519">
    <property type="entry name" value="HTH_ASNC_1"/>
    <property type="match status" value="1"/>
</dbReference>
<evidence type="ECO:0000259" key="5">
    <source>
        <dbReference type="PROSITE" id="PS51063"/>
    </source>
</evidence>
<evidence type="ECO:0000256" key="3">
    <source>
        <dbReference type="ARBA" id="ARBA00023163"/>
    </source>
</evidence>
<feature type="domain" description="HTH crp-type" evidence="5">
    <location>
        <begin position="157"/>
        <end position="231"/>
    </location>
</feature>
<feature type="domain" description="Cyclic nucleotide-binding" evidence="4">
    <location>
        <begin position="23"/>
        <end position="143"/>
    </location>
</feature>
<dbReference type="SMART" id="SM00100">
    <property type="entry name" value="cNMP"/>
    <property type="match status" value="1"/>
</dbReference>
<dbReference type="CDD" id="cd00038">
    <property type="entry name" value="CAP_ED"/>
    <property type="match status" value="1"/>
</dbReference>
<keyword evidence="1" id="KW-0805">Transcription regulation</keyword>
<dbReference type="PROSITE" id="PS51063">
    <property type="entry name" value="HTH_CRP_2"/>
    <property type="match status" value="1"/>
</dbReference>
<dbReference type="InterPro" id="IPR000595">
    <property type="entry name" value="cNMP-bd_dom"/>
</dbReference>
<dbReference type="PROSITE" id="PS00042">
    <property type="entry name" value="HTH_CRP_1"/>
    <property type="match status" value="1"/>
</dbReference>
<reference evidence="6 7" key="1">
    <citation type="submission" date="2024-04" db="EMBL/GenBank/DDBJ databases">
        <title>Genome sequencing and metabolic network reconstruction of aminoacids and betaine degradation by Anoxynatronum sibiricum.</title>
        <authorList>
            <person name="Detkova E.N."/>
            <person name="Boltjanskaja Y.V."/>
            <person name="Mardanov A.V."/>
            <person name="Kevbrin V."/>
        </authorList>
    </citation>
    <scope>NUCLEOTIDE SEQUENCE [LARGE SCALE GENOMIC DNA]</scope>
    <source>
        <strain evidence="6 7">Z-7981</strain>
    </source>
</reference>
<dbReference type="InterPro" id="IPR014710">
    <property type="entry name" value="RmlC-like_jellyroll"/>
</dbReference>
<dbReference type="PRINTS" id="PR00034">
    <property type="entry name" value="HTHCRP"/>
</dbReference>
<dbReference type="Gene3D" id="2.60.120.10">
    <property type="entry name" value="Jelly Rolls"/>
    <property type="match status" value="1"/>
</dbReference>
<dbReference type="SUPFAM" id="SSF46785">
    <property type="entry name" value="Winged helix' DNA-binding domain"/>
    <property type="match status" value="1"/>
</dbReference>
<evidence type="ECO:0000256" key="1">
    <source>
        <dbReference type="ARBA" id="ARBA00023015"/>
    </source>
</evidence>
<evidence type="ECO:0000313" key="6">
    <source>
        <dbReference type="EMBL" id="MEN1761500.1"/>
    </source>
</evidence>
<dbReference type="InterPro" id="IPR036388">
    <property type="entry name" value="WH-like_DNA-bd_sf"/>
</dbReference>
<gene>
    <name evidence="6" type="ORF">AAIG11_13510</name>
</gene>
<evidence type="ECO:0000259" key="4">
    <source>
        <dbReference type="PROSITE" id="PS50042"/>
    </source>
</evidence>